<evidence type="ECO:0000313" key="1">
    <source>
        <dbReference type="EMBL" id="KHL24211.1"/>
    </source>
</evidence>
<dbReference type="Proteomes" id="UP000030988">
    <property type="component" value="Unassembled WGS sequence"/>
</dbReference>
<name>A0A0B2BX62_9SPHN</name>
<keyword evidence="2" id="KW-1185">Reference proteome</keyword>
<organism evidence="1 2">
    <name type="scientific">Croceibacterium mercuriale</name>
    <dbReference type="NCBI Taxonomy" id="1572751"/>
    <lineage>
        <taxon>Bacteria</taxon>
        <taxon>Pseudomonadati</taxon>
        <taxon>Pseudomonadota</taxon>
        <taxon>Alphaproteobacteria</taxon>
        <taxon>Sphingomonadales</taxon>
        <taxon>Erythrobacteraceae</taxon>
        <taxon>Croceibacterium</taxon>
    </lineage>
</organism>
<gene>
    <name evidence="1" type="ORF">PK98_14550</name>
</gene>
<sequence>MLKPRGAWRANQDTRAKKHLTELEGTVVALSDDDLLDLADIFEAAPPSILKEIAAREMARRGISL</sequence>
<dbReference type="AlphaFoldDB" id="A0A0B2BX62"/>
<dbReference type="EMBL" id="JTDN01000003">
    <property type="protein sequence ID" value="KHL24211.1"/>
    <property type="molecule type" value="Genomic_DNA"/>
</dbReference>
<protein>
    <submittedName>
        <fullName evidence="1">Uncharacterized protein</fullName>
    </submittedName>
</protein>
<comment type="caution">
    <text evidence="1">The sequence shown here is derived from an EMBL/GenBank/DDBJ whole genome shotgun (WGS) entry which is preliminary data.</text>
</comment>
<reference evidence="1 2" key="1">
    <citation type="submission" date="2014-11" db="EMBL/GenBank/DDBJ databases">
        <title>Draft genome sequence of Kirrobacter mercurialis.</title>
        <authorList>
            <person name="Coil D.A."/>
            <person name="Eisen J.A."/>
        </authorList>
    </citation>
    <scope>NUCLEOTIDE SEQUENCE [LARGE SCALE GENOMIC DNA]</scope>
    <source>
        <strain evidence="1 2">Coronado</strain>
    </source>
</reference>
<proteinExistence type="predicted"/>
<evidence type="ECO:0000313" key="2">
    <source>
        <dbReference type="Proteomes" id="UP000030988"/>
    </source>
</evidence>
<accession>A0A0B2BX62</accession>